<dbReference type="SUPFAM" id="SSF56112">
    <property type="entry name" value="Protein kinase-like (PK-like)"/>
    <property type="match status" value="1"/>
</dbReference>
<dbReference type="SUPFAM" id="SSF56784">
    <property type="entry name" value="HAD-like"/>
    <property type="match status" value="1"/>
</dbReference>
<dbReference type="InterPro" id="IPR023214">
    <property type="entry name" value="HAD_sf"/>
</dbReference>
<dbReference type="PANTHER" id="PTHR43584:SF8">
    <property type="entry name" value="N-ACETYLMURAMATE ALPHA-1-PHOSPHATE URIDYLYLTRANSFERASE"/>
    <property type="match status" value="1"/>
</dbReference>
<reference evidence="4" key="1">
    <citation type="journal article" date="2020" name="Nature">
        <title>Giant virus diversity and host interactions through global metagenomics.</title>
        <authorList>
            <person name="Schulz F."/>
            <person name="Roux S."/>
            <person name="Paez-Espino D."/>
            <person name="Jungbluth S."/>
            <person name="Walsh D.A."/>
            <person name="Denef V.J."/>
            <person name="McMahon K.D."/>
            <person name="Konstantinidis K.T."/>
            <person name="Eloe-Fadrosh E.A."/>
            <person name="Kyrpides N.C."/>
            <person name="Woyke T."/>
        </authorList>
    </citation>
    <scope>NUCLEOTIDE SEQUENCE</scope>
    <source>
        <strain evidence="4">GVMAG-M-3300025727-45</strain>
    </source>
</reference>
<dbReference type="SUPFAM" id="SSF53448">
    <property type="entry name" value="Nucleotide-diphospho-sugar transferases"/>
    <property type="match status" value="1"/>
</dbReference>
<evidence type="ECO:0000313" key="4">
    <source>
        <dbReference type="EMBL" id="QHT99700.1"/>
    </source>
</evidence>
<dbReference type="Gene3D" id="3.90.550.10">
    <property type="entry name" value="Spore Coat Polysaccharide Biosynthesis Protein SpsA, Chain A"/>
    <property type="match status" value="1"/>
</dbReference>
<dbReference type="Gene3D" id="3.40.50.1000">
    <property type="entry name" value="HAD superfamily/HAD-like"/>
    <property type="match status" value="1"/>
</dbReference>
<dbReference type="InterPro" id="IPR011009">
    <property type="entry name" value="Kinase-like_dom_sf"/>
</dbReference>
<evidence type="ECO:0000259" key="3">
    <source>
        <dbReference type="Pfam" id="PF00483"/>
    </source>
</evidence>
<keyword evidence="2" id="KW-0548">Nucleotidyltransferase</keyword>
<evidence type="ECO:0000256" key="1">
    <source>
        <dbReference type="ARBA" id="ARBA00022679"/>
    </source>
</evidence>
<proteinExistence type="predicted"/>
<dbReference type="InterPro" id="IPR029044">
    <property type="entry name" value="Nucleotide-diphossugar_trans"/>
</dbReference>
<sequence length="629" mass="74557">MNVLIPIGGLGERFTKEGYTSPKPLINILGKCMLQYVIDNLKSFCEEEDNLIIVYNKFLTEFSFEEKVNQFSKHKIYFIEIPYQTKGAAETVLYGLENLPNNIIHKPIMLLDCDNFYTVDIIKLYKESQNKNVVFNFEDKYDKPIYSYVLLKNNKIIDIQEKIKISDYANTGCYCFSNGSILKIFCEHIINNNITFNNEYYISCVIKYMLTQQIEINSICINKEDFYCLGTPMHIKMFASSYKKFDKLRICFDLDNCLVKTENNYMTTIPIQKNINYCNFLKSLGHTIIIHTARRMKTHNGNQGKLLKEIGMLTLQQLEDYNINYDEIYFGKPYAHYYIDDLAINSYNNLQKELGFYMSAIQERSFNNIEFNTIDIVTKKSKDLKKLNAEIYWYKNIPNEIKNLFPKLYDYGKDFYSIEFIHGLTFSYLYSNELLTPQIFQFMLNELNKIHKNKNIIELKKNNIYLNYATKLKNRYLNNKNFYEKFNNNKEDYKTIIKFLEDYENKNCGNCTMIHGDPVFTNIIFDKENNIKFVDMRGLLGETESVYGDMYYDYSKIYQSLIGYDEIILNKEVNNSYRNIMLQSFEEKIGKQLFNNCKMITNSLIFSMLPLHQEDLVKCKKFYKLISFK</sequence>
<dbReference type="Pfam" id="PF00483">
    <property type="entry name" value="NTP_transferase"/>
    <property type="match status" value="1"/>
</dbReference>
<dbReference type="PANTHER" id="PTHR43584">
    <property type="entry name" value="NUCLEOTIDYL TRANSFERASE"/>
    <property type="match status" value="1"/>
</dbReference>
<accession>A0A6C0J4K5</accession>
<dbReference type="AlphaFoldDB" id="A0A6C0J4K5"/>
<dbReference type="InterPro" id="IPR050065">
    <property type="entry name" value="GlmU-like"/>
</dbReference>
<organism evidence="4">
    <name type="scientific">viral metagenome</name>
    <dbReference type="NCBI Taxonomy" id="1070528"/>
    <lineage>
        <taxon>unclassified sequences</taxon>
        <taxon>metagenomes</taxon>
        <taxon>organismal metagenomes</taxon>
    </lineage>
</organism>
<dbReference type="EMBL" id="MN740313">
    <property type="protein sequence ID" value="QHT99700.1"/>
    <property type="molecule type" value="Genomic_DNA"/>
</dbReference>
<keyword evidence="1" id="KW-0808">Transferase</keyword>
<name>A0A6C0J4K5_9ZZZZ</name>
<protein>
    <recommendedName>
        <fullName evidence="3">Nucleotidyl transferase domain-containing protein</fullName>
    </recommendedName>
</protein>
<dbReference type="GO" id="GO:0016779">
    <property type="term" value="F:nucleotidyltransferase activity"/>
    <property type="evidence" value="ECO:0007669"/>
    <property type="project" value="UniProtKB-KW"/>
</dbReference>
<dbReference type="InterPro" id="IPR005835">
    <property type="entry name" value="NTP_transferase_dom"/>
</dbReference>
<dbReference type="InterPro" id="IPR036412">
    <property type="entry name" value="HAD-like_sf"/>
</dbReference>
<feature type="domain" description="Nucleotidyl transferase" evidence="3">
    <location>
        <begin position="7"/>
        <end position="184"/>
    </location>
</feature>
<evidence type="ECO:0000256" key="2">
    <source>
        <dbReference type="ARBA" id="ARBA00022695"/>
    </source>
</evidence>